<name>A0A6C6ZHY3_SALHS</name>
<dbReference type="GO" id="GO:0016740">
    <property type="term" value="F:transferase activity"/>
    <property type="evidence" value="ECO:0007669"/>
    <property type="project" value="UniProtKB-KW"/>
</dbReference>
<dbReference type="InterPro" id="IPR051541">
    <property type="entry name" value="PTS_SugarTrans_NitroReg"/>
</dbReference>
<organism evidence="2 3">
    <name type="scientific">Salmonella heidelberg (strain SL476)</name>
    <dbReference type="NCBI Taxonomy" id="454169"/>
    <lineage>
        <taxon>Bacteria</taxon>
        <taxon>Pseudomonadati</taxon>
        <taxon>Pseudomonadota</taxon>
        <taxon>Gammaproteobacteria</taxon>
        <taxon>Enterobacterales</taxon>
        <taxon>Enterobacteriaceae</taxon>
        <taxon>Salmonella</taxon>
    </lineage>
</organism>
<dbReference type="GO" id="GO:0030295">
    <property type="term" value="F:protein kinase activator activity"/>
    <property type="evidence" value="ECO:0007669"/>
    <property type="project" value="TreeGrafter"/>
</dbReference>
<dbReference type="InterPro" id="IPR002178">
    <property type="entry name" value="PTS_EIIA_type-2_dom"/>
</dbReference>
<evidence type="ECO:0000313" key="3">
    <source>
        <dbReference type="Proteomes" id="UP000001866"/>
    </source>
</evidence>
<proteinExistence type="predicted"/>
<dbReference type="InterPro" id="IPR016152">
    <property type="entry name" value="PTrfase/Anion_transptr"/>
</dbReference>
<feature type="domain" description="PTS EIIA type-2" evidence="1">
    <location>
        <begin position="9"/>
        <end position="159"/>
    </location>
</feature>
<dbReference type="EMBL" id="CP001120">
    <property type="protein sequence ID" value="ACF66218.1"/>
    <property type="molecule type" value="Genomic_DNA"/>
</dbReference>
<sequence length="159" mass="17879">MSELLGEEKKVGAISINVADGAAFKNYDEVLEHIHQKHLADGIVRETYLQALREREADYPTGILLDGYAVAIPHCDSQHAVSPAIYIIRLPQEIEVNQADGDEKLWVRLVVNLVVTQPADQLQLLKALFNHLQLADFYHQMLELPAEEAKALFINTIIK</sequence>
<evidence type="ECO:0000313" key="2">
    <source>
        <dbReference type="EMBL" id="ACF66218.1"/>
    </source>
</evidence>
<dbReference type="EC" id="2.7.1.-" evidence="2"/>
<protein>
    <submittedName>
        <fullName evidence="2">Galactitol-specific phosphotransferase enzyme iia component</fullName>
        <ecNumber evidence="2">2.7.1.-</ecNumber>
    </submittedName>
</protein>
<gene>
    <name evidence="2" type="ordered locus">SeHA_C3257</name>
</gene>
<dbReference type="PROSITE" id="PS51094">
    <property type="entry name" value="PTS_EIIA_TYPE_2"/>
    <property type="match status" value="1"/>
</dbReference>
<dbReference type="Gene3D" id="3.40.930.10">
    <property type="entry name" value="Mannitol-specific EII, Chain A"/>
    <property type="match status" value="1"/>
</dbReference>
<dbReference type="KEGG" id="seh:SeHA_C3257"/>
<reference evidence="2 3" key="1">
    <citation type="journal article" date="2011" name="J. Bacteriol.">
        <title>Comparative genomics of 28 Salmonella enterica isolates: evidence for CRISPR-mediated adaptive sublineage evolution.</title>
        <authorList>
            <person name="Fricke W.F."/>
            <person name="Mammel M.K."/>
            <person name="McDermott P.F."/>
            <person name="Tartera C."/>
            <person name="White D.G."/>
            <person name="Leclerc J.E."/>
            <person name="Ravel J."/>
            <person name="Cebula T.A."/>
        </authorList>
    </citation>
    <scope>NUCLEOTIDE SEQUENCE [LARGE SCALE GENOMIC DNA]</scope>
    <source>
        <strain evidence="2 3">SL476</strain>
    </source>
</reference>
<accession>A0A6C6ZHY3</accession>
<dbReference type="SUPFAM" id="SSF55804">
    <property type="entry name" value="Phoshotransferase/anion transport protein"/>
    <property type="match status" value="1"/>
</dbReference>
<dbReference type="Proteomes" id="UP000001866">
    <property type="component" value="Chromosome"/>
</dbReference>
<dbReference type="PANTHER" id="PTHR47738:SF4">
    <property type="entry name" value="PTS SYSTEM GALACTITOL-SPECIFIC EIIA COMPONENT"/>
    <property type="match status" value="1"/>
</dbReference>
<keyword evidence="2" id="KW-0808">Transferase</keyword>
<dbReference type="AlphaFoldDB" id="A0A6C6ZHY3"/>
<dbReference type="RefSeq" id="WP_012512955.1">
    <property type="nucleotide sequence ID" value="NC_011083.1"/>
</dbReference>
<dbReference type="PANTHER" id="PTHR47738">
    <property type="entry name" value="PTS SYSTEM FRUCTOSE-LIKE EIIA COMPONENT-RELATED"/>
    <property type="match status" value="1"/>
</dbReference>
<evidence type="ECO:0000259" key="1">
    <source>
        <dbReference type="PROSITE" id="PS51094"/>
    </source>
</evidence>
<dbReference type="NCBIfam" id="NF007236">
    <property type="entry name" value="PRK09665.1"/>
    <property type="match status" value="1"/>
</dbReference>
<dbReference type="Pfam" id="PF00359">
    <property type="entry name" value="PTS_EIIA_2"/>
    <property type="match status" value="1"/>
</dbReference>